<evidence type="ECO:0000313" key="2">
    <source>
        <dbReference type="EMBL" id="KAB8067639.1"/>
    </source>
</evidence>
<dbReference type="InterPro" id="IPR038305">
    <property type="entry name" value="HeLo_sf"/>
</dbReference>
<dbReference type="OrthoDB" id="341259at2759"/>
<keyword evidence="3" id="KW-1185">Reference proteome</keyword>
<protein>
    <recommendedName>
        <fullName evidence="1">Prion-inhibition and propagation HeLo domain-containing protein</fullName>
    </recommendedName>
</protein>
<organism evidence="2 3">
    <name type="scientific">Aspergillus leporis</name>
    <dbReference type="NCBI Taxonomy" id="41062"/>
    <lineage>
        <taxon>Eukaryota</taxon>
        <taxon>Fungi</taxon>
        <taxon>Dikarya</taxon>
        <taxon>Ascomycota</taxon>
        <taxon>Pezizomycotina</taxon>
        <taxon>Eurotiomycetes</taxon>
        <taxon>Eurotiomycetidae</taxon>
        <taxon>Eurotiales</taxon>
        <taxon>Aspergillaceae</taxon>
        <taxon>Aspergillus</taxon>
        <taxon>Aspergillus subgen. Circumdati</taxon>
    </lineage>
</organism>
<dbReference type="Gene3D" id="1.20.120.1020">
    <property type="entry name" value="Prion-inhibition and propagation, HeLo domain"/>
    <property type="match status" value="1"/>
</dbReference>
<evidence type="ECO:0000313" key="3">
    <source>
        <dbReference type="Proteomes" id="UP000326565"/>
    </source>
</evidence>
<gene>
    <name evidence="2" type="ORF">BDV29DRAFT_196291</name>
</gene>
<evidence type="ECO:0000259" key="1">
    <source>
        <dbReference type="Pfam" id="PF14479"/>
    </source>
</evidence>
<dbReference type="AlphaFoldDB" id="A0A5N5WHG0"/>
<sequence>MELVGLAVGVAGLVGLFNTCLDLLDKFDSWRGCGSNLRSLAAQFQAHKPRFENWGHARLDDPRTLSTVQALLLSIRDVCEATCTGTTKSKYTVRPGTSRQKLSWALRGGTKLIARVEQFSKLVESLHDLIPITEEQRGPALHHREVYGPFP</sequence>
<feature type="domain" description="Prion-inhibition and propagation HeLo" evidence="1">
    <location>
        <begin position="5"/>
        <end position="95"/>
    </location>
</feature>
<dbReference type="Proteomes" id="UP000326565">
    <property type="component" value="Unassembled WGS sequence"/>
</dbReference>
<dbReference type="InterPro" id="IPR029498">
    <property type="entry name" value="HeLo_dom"/>
</dbReference>
<name>A0A5N5WHG0_9EURO</name>
<reference evidence="2 3" key="1">
    <citation type="submission" date="2019-04" db="EMBL/GenBank/DDBJ databases">
        <title>Friends and foes A comparative genomics study of 23 Aspergillus species from section Flavi.</title>
        <authorList>
            <consortium name="DOE Joint Genome Institute"/>
            <person name="Kjaerbolling I."/>
            <person name="Vesth T."/>
            <person name="Frisvad J.C."/>
            <person name="Nybo J.L."/>
            <person name="Theobald S."/>
            <person name="Kildgaard S."/>
            <person name="Isbrandt T."/>
            <person name="Kuo A."/>
            <person name="Sato A."/>
            <person name="Lyhne E.K."/>
            <person name="Kogle M.E."/>
            <person name="Wiebenga A."/>
            <person name="Kun R.S."/>
            <person name="Lubbers R.J."/>
            <person name="Makela M.R."/>
            <person name="Barry K."/>
            <person name="Chovatia M."/>
            <person name="Clum A."/>
            <person name="Daum C."/>
            <person name="Haridas S."/>
            <person name="He G."/>
            <person name="LaButti K."/>
            <person name="Lipzen A."/>
            <person name="Mondo S."/>
            <person name="Riley R."/>
            <person name="Salamov A."/>
            <person name="Simmons B.A."/>
            <person name="Magnuson J.K."/>
            <person name="Henrissat B."/>
            <person name="Mortensen U.H."/>
            <person name="Larsen T.O."/>
            <person name="Devries R.P."/>
            <person name="Grigoriev I.V."/>
            <person name="Machida M."/>
            <person name="Baker S.E."/>
            <person name="Andersen M.R."/>
        </authorList>
    </citation>
    <scope>NUCLEOTIDE SEQUENCE [LARGE SCALE GENOMIC DNA]</scope>
    <source>
        <strain evidence="2 3">CBS 151.66</strain>
    </source>
</reference>
<dbReference type="Pfam" id="PF14479">
    <property type="entry name" value="HeLo"/>
    <property type="match status" value="1"/>
</dbReference>
<proteinExistence type="predicted"/>
<accession>A0A5N5WHG0</accession>
<dbReference type="EMBL" id="ML732462">
    <property type="protein sequence ID" value="KAB8067639.1"/>
    <property type="molecule type" value="Genomic_DNA"/>
</dbReference>